<dbReference type="EMBL" id="BPLR01004198">
    <property type="protein sequence ID" value="GIX93122.1"/>
    <property type="molecule type" value="Genomic_DNA"/>
</dbReference>
<dbReference type="Proteomes" id="UP001054945">
    <property type="component" value="Unassembled WGS sequence"/>
</dbReference>
<name>A0AAV4P6Z2_CAEEX</name>
<dbReference type="AlphaFoldDB" id="A0AAV4P6Z2"/>
<gene>
    <name evidence="1" type="ORF">CEXT_19031</name>
</gene>
<accession>A0AAV4P6Z2</accession>
<evidence type="ECO:0000313" key="2">
    <source>
        <dbReference type="Proteomes" id="UP001054945"/>
    </source>
</evidence>
<reference evidence="1 2" key="1">
    <citation type="submission" date="2021-06" db="EMBL/GenBank/DDBJ databases">
        <title>Caerostris extrusa draft genome.</title>
        <authorList>
            <person name="Kono N."/>
            <person name="Arakawa K."/>
        </authorList>
    </citation>
    <scope>NUCLEOTIDE SEQUENCE [LARGE SCALE GENOMIC DNA]</scope>
</reference>
<keyword evidence="2" id="KW-1185">Reference proteome</keyword>
<evidence type="ECO:0000313" key="1">
    <source>
        <dbReference type="EMBL" id="GIX93122.1"/>
    </source>
</evidence>
<proteinExistence type="predicted"/>
<organism evidence="1 2">
    <name type="scientific">Caerostris extrusa</name>
    <name type="common">Bark spider</name>
    <name type="synonym">Caerostris bankana</name>
    <dbReference type="NCBI Taxonomy" id="172846"/>
    <lineage>
        <taxon>Eukaryota</taxon>
        <taxon>Metazoa</taxon>
        <taxon>Ecdysozoa</taxon>
        <taxon>Arthropoda</taxon>
        <taxon>Chelicerata</taxon>
        <taxon>Arachnida</taxon>
        <taxon>Araneae</taxon>
        <taxon>Araneomorphae</taxon>
        <taxon>Entelegynae</taxon>
        <taxon>Araneoidea</taxon>
        <taxon>Araneidae</taxon>
        <taxon>Caerostris</taxon>
    </lineage>
</organism>
<sequence>MLLRIRHHPSAAPAFYAHKAIKCSSGSTPFQQQGKTAFTKEMYCSSLPLDALRLNGIYDGSLSTAGCRGILGIFFFYFGGKTRACDIHLSVD</sequence>
<protein>
    <submittedName>
        <fullName evidence="1">Uncharacterized protein</fullName>
    </submittedName>
</protein>
<comment type="caution">
    <text evidence="1">The sequence shown here is derived from an EMBL/GenBank/DDBJ whole genome shotgun (WGS) entry which is preliminary data.</text>
</comment>